<accession>A0A5C8ZEG3</accession>
<comment type="caution">
    <text evidence="2">The sequence shown here is derived from an EMBL/GenBank/DDBJ whole genome shotgun (WGS) entry which is preliminary data.</text>
</comment>
<keyword evidence="1" id="KW-1133">Transmembrane helix</keyword>
<evidence type="ECO:0000313" key="2">
    <source>
        <dbReference type="EMBL" id="TXR55306.1"/>
    </source>
</evidence>
<dbReference type="EMBL" id="VKAC01000009">
    <property type="protein sequence ID" value="TXR55306.1"/>
    <property type="molecule type" value="Genomic_DNA"/>
</dbReference>
<reference evidence="2 3" key="1">
    <citation type="submission" date="2019-07" db="EMBL/GenBank/DDBJ databases">
        <title>Quadrisphaera sp. strain DD2A genome sequencing and assembly.</title>
        <authorList>
            <person name="Kim I."/>
        </authorList>
    </citation>
    <scope>NUCLEOTIDE SEQUENCE [LARGE SCALE GENOMIC DNA]</scope>
    <source>
        <strain evidence="2 3">DD2A</strain>
    </source>
</reference>
<proteinExistence type="predicted"/>
<name>A0A5C8ZEG3_9ACTN</name>
<keyword evidence="1" id="KW-0812">Transmembrane</keyword>
<sequence>MGWSASGTALGAWTTFALSLLMLGVLVLALRWTFSRGHSLVERKPRTGRSSEYGLLVVVSEPGTFVEAEVDRQRLVAAGVRATLAPTTDGPRVLVFPEDASVARALLEAA</sequence>
<feature type="transmembrane region" description="Helical" evidence="1">
    <location>
        <begin position="12"/>
        <end position="34"/>
    </location>
</feature>
<dbReference type="Proteomes" id="UP000321234">
    <property type="component" value="Unassembled WGS sequence"/>
</dbReference>
<dbReference type="AlphaFoldDB" id="A0A5C8ZEG3"/>
<evidence type="ECO:0000313" key="3">
    <source>
        <dbReference type="Proteomes" id="UP000321234"/>
    </source>
</evidence>
<keyword evidence="3" id="KW-1185">Reference proteome</keyword>
<organism evidence="2 3">
    <name type="scientific">Quadrisphaera setariae</name>
    <dbReference type="NCBI Taxonomy" id="2593304"/>
    <lineage>
        <taxon>Bacteria</taxon>
        <taxon>Bacillati</taxon>
        <taxon>Actinomycetota</taxon>
        <taxon>Actinomycetes</taxon>
        <taxon>Kineosporiales</taxon>
        <taxon>Kineosporiaceae</taxon>
        <taxon>Quadrisphaera</taxon>
    </lineage>
</organism>
<dbReference type="OrthoDB" id="3855379at2"/>
<protein>
    <submittedName>
        <fullName evidence="2">Uncharacterized protein</fullName>
    </submittedName>
</protein>
<dbReference type="RefSeq" id="WP_147927312.1">
    <property type="nucleotide sequence ID" value="NZ_VKAC01000009.1"/>
</dbReference>
<gene>
    <name evidence="2" type="ORF">FMM08_15690</name>
</gene>
<keyword evidence="1" id="KW-0472">Membrane</keyword>
<evidence type="ECO:0000256" key="1">
    <source>
        <dbReference type="SAM" id="Phobius"/>
    </source>
</evidence>